<dbReference type="InterPro" id="IPR000719">
    <property type="entry name" value="Prot_kinase_dom"/>
</dbReference>
<keyword evidence="5" id="KW-1185">Reference proteome</keyword>
<dbReference type="OMA" id="WSHLRAK"/>
<evidence type="ECO:0000313" key="4">
    <source>
        <dbReference type="EnsemblMetazoa" id="CapteP182282"/>
    </source>
</evidence>
<dbReference type="PANTHER" id="PTHR15508">
    <property type="entry name" value="RIBOSOMAL PROTEIN S6 KINASE"/>
    <property type="match status" value="1"/>
</dbReference>
<evidence type="ECO:0000256" key="1">
    <source>
        <dbReference type="SAM" id="MobiDB-lite"/>
    </source>
</evidence>
<reference evidence="4" key="3">
    <citation type="submission" date="2015-06" db="UniProtKB">
        <authorList>
            <consortium name="EnsemblMetazoa"/>
        </authorList>
    </citation>
    <scope>IDENTIFICATION</scope>
</reference>
<dbReference type="STRING" id="283909.R7TSR2"/>
<feature type="region of interest" description="Disordered" evidence="1">
    <location>
        <begin position="214"/>
        <end position="268"/>
    </location>
</feature>
<protein>
    <recommendedName>
        <fullName evidence="2">Protein kinase domain-containing protein</fullName>
    </recommendedName>
</protein>
<dbReference type="InterPro" id="IPR036181">
    <property type="entry name" value="MIT_dom_sf"/>
</dbReference>
<reference evidence="3 5" key="2">
    <citation type="journal article" date="2013" name="Nature">
        <title>Insights into bilaterian evolution from three spiralian genomes.</title>
        <authorList>
            <person name="Simakov O."/>
            <person name="Marletaz F."/>
            <person name="Cho S.J."/>
            <person name="Edsinger-Gonzales E."/>
            <person name="Havlak P."/>
            <person name="Hellsten U."/>
            <person name="Kuo D.H."/>
            <person name="Larsson T."/>
            <person name="Lv J."/>
            <person name="Arendt D."/>
            <person name="Savage R."/>
            <person name="Osoegawa K."/>
            <person name="de Jong P."/>
            <person name="Grimwood J."/>
            <person name="Chapman J.A."/>
            <person name="Shapiro H."/>
            <person name="Aerts A."/>
            <person name="Otillar R.P."/>
            <person name="Terry A.Y."/>
            <person name="Boore J.L."/>
            <person name="Grigoriev I.V."/>
            <person name="Lindberg D.R."/>
            <person name="Seaver E.C."/>
            <person name="Weisblat D.A."/>
            <person name="Putnam N.H."/>
            <person name="Rokhsar D.S."/>
        </authorList>
    </citation>
    <scope>NUCLEOTIDE SEQUENCE</scope>
    <source>
        <strain evidence="3 5">I ESC-2004</strain>
    </source>
</reference>
<dbReference type="Gene3D" id="3.30.200.20">
    <property type="entry name" value="Phosphorylase Kinase, domain 1"/>
    <property type="match status" value="1"/>
</dbReference>
<feature type="domain" description="Protein kinase" evidence="2">
    <location>
        <begin position="110"/>
        <end position="478"/>
    </location>
</feature>
<dbReference type="EMBL" id="KB309537">
    <property type="protein sequence ID" value="ELT94065.1"/>
    <property type="molecule type" value="Genomic_DNA"/>
</dbReference>
<dbReference type="EMBL" id="AMQN01000294">
    <property type="status" value="NOT_ANNOTATED_CDS"/>
    <property type="molecule type" value="Genomic_DNA"/>
</dbReference>
<dbReference type="EnsemblMetazoa" id="CapteT182282">
    <property type="protein sequence ID" value="CapteP182282"/>
    <property type="gene ID" value="CapteG182282"/>
</dbReference>
<dbReference type="PANTHER" id="PTHR15508:SF8">
    <property type="entry name" value="LD24550P"/>
    <property type="match status" value="1"/>
</dbReference>
<dbReference type="PROSITE" id="PS50011">
    <property type="entry name" value="PROTEIN_KINASE_DOM"/>
    <property type="match status" value="1"/>
</dbReference>
<dbReference type="GO" id="GO:0004672">
    <property type="term" value="F:protein kinase activity"/>
    <property type="evidence" value="ECO:0007669"/>
    <property type="project" value="InterPro"/>
</dbReference>
<name>R7TSR2_CAPTE</name>
<dbReference type="SMART" id="SM00220">
    <property type="entry name" value="S_TKc"/>
    <property type="match status" value="1"/>
</dbReference>
<dbReference type="HOGENOM" id="CLU_014272_2_0_1"/>
<dbReference type="InterPro" id="IPR007330">
    <property type="entry name" value="MIT_dom"/>
</dbReference>
<dbReference type="FunCoup" id="R7TSR2">
    <property type="interactions" value="1163"/>
</dbReference>
<dbReference type="GO" id="GO:0005524">
    <property type="term" value="F:ATP binding"/>
    <property type="evidence" value="ECO:0007669"/>
    <property type="project" value="InterPro"/>
</dbReference>
<dbReference type="Gene3D" id="1.20.58.80">
    <property type="entry name" value="Phosphotransferase system, lactose/cellobiose-type IIA subunit"/>
    <property type="match status" value="1"/>
</dbReference>
<dbReference type="InterPro" id="IPR051866">
    <property type="entry name" value="Intracell_Sig-Traffick_Protein"/>
</dbReference>
<dbReference type="OrthoDB" id="1278353at2759"/>
<feature type="compositionally biased region" description="Low complexity" evidence="1">
    <location>
        <begin position="231"/>
        <end position="246"/>
    </location>
</feature>
<proteinExistence type="predicted"/>
<dbReference type="AlphaFoldDB" id="R7TSR2"/>
<evidence type="ECO:0000313" key="5">
    <source>
        <dbReference type="Proteomes" id="UP000014760"/>
    </source>
</evidence>
<dbReference type="Gene3D" id="1.10.510.10">
    <property type="entry name" value="Transferase(Phosphotransferase) domain 1"/>
    <property type="match status" value="1"/>
</dbReference>
<dbReference type="InterPro" id="IPR011009">
    <property type="entry name" value="Kinase-like_dom_sf"/>
</dbReference>
<dbReference type="Pfam" id="PF00069">
    <property type="entry name" value="Pkinase"/>
    <property type="match status" value="1"/>
</dbReference>
<feature type="compositionally biased region" description="Basic and acidic residues" evidence="1">
    <location>
        <begin position="255"/>
        <end position="264"/>
    </location>
</feature>
<dbReference type="CDD" id="cd02677">
    <property type="entry name" value="MIT_SNX15"/>
    <property type="match status" value="1"/>
</dbReference>
<dbReference type="SUPFAM" id="SSF116846">
    <property type="entry name" value="MIT domain"/>
    <property type="match status" value="1"/>
</dbReference>
<accession>R7TSR2</accession>
<feature type="compositionally biased region" description="Basic and acidic residues" evidence="1">
    <location>
        <begin position="214"/>
        <end position="230"/>
    </location>
</feature>
<evidence type="ECO:0000259" key="2">
    <source>
        <dbReference type="PROSITE" id="PS50011"/>
    </source>
</evidence>
<sequence length="489" mass="54534">MSLNLKDNGDYIIMAANQISLAQQCEANGSFQLAFSYYKSGVGILLTGVQKDDNSTRREVVRRKTARYLMKAEELYHSHLSENQSKEEPQRWDVSDLVTFFVALLQAPISELKNYKTIGVTGSVLLVMDALTEGTFVIKVLLKNCVKQDMRRSILPTFVPYVTRLYRYFESDSAIYLLLQYATGGKLWTYVSDYLNQHHEIQIDDALIEDKAKRERSKTLDPAQREKSLEGETSSSSDSAVGSPASQNTEQKTSAPKEHEEHLPRSRVCSVSQVYRLPSQDRSFGEPERKPRSRNLSSVFCDLDLAASSDGDEGCHRGPLVRLPEGCVRQWAAEMVVALSRLHSLGIVCRDLKPANILLGERGHILLSHFSWWNCVDWTLDQQAVDDLYVAPEVLSVYDVGPSCDWWSLGALLFELLTSKTLSSCQPCGVTSHTLLAIPSDLSSEAQSLLHELLRPSPQERLGAGPGGVEDIKAHPFFSGISWGTMLGV</sequence>
<dbReference type="Pfam" id="PF04212">
    <property type="entry name" value="MIT"/>
    <property type="match status" value="1"/>
</dbReference>
<gene>
    <name evidence="3" type="ORF">CAPTEDRAFT_182282</name>
</gene>
<reference evidence="5" key="1">
    <citation type="submission" date="2012-12" db="EMBL/GenBank/DDBJ databases">
        <authorList>
            <person name="Hellsten U."/>
            <person name="Grimwood J."/>
            <person name="Chapman J.A."/>
            <person name="Shapiro H."/>
            <person name="Aerts A."/>
            <person name="Otillar R.P."/>
            <person name="Terry A.Y."/>
            <person name="Boore J.L."/>
            <person name="Simakov O."/>
            <person name="Marletaz F."/>
            <person name="Cho S.-J."/>
            <person name="Edsinger-Gonzales E."/>
            <person name="Havlak P."/>
            <person name="Kuo D.-H."/>
            <person name="Larsson T."/>
            <person name="Lv J."/>
            <person name="Arendt D."/>
            <person name="Savage R."/>
            <person name="Osoegawa K."/>
            <person name="de Jong P."/>
            <person name="Lindberg D.R."/>
            <person name="Seaver E.C."/>
            <person name="Weisblat D.A."/>
            <person name="Putnam N.H."/>
            <person name="Grigoriev I.V."/>
            <person name="Rokhsar D.S."/>
        </authorList>
    </citation>
    <scope>NUCLEOTIDE SEQUENCE</scope>
    <source>
        <strain evidence="5">I ESC-2004</strain>
    </source>
</reference>
<dbReference type="SUPFAM" id="SSF56112">
    <property type="entry name" value="Protein kinase-like (PK-like)"/>
    <property type="match status" value="1"/>
</dbReference>
<dbReference type="SMART" id="SM00745">
    <property type="entry name" value="MIT"/>
    <property type="match status" value="1"/>
</dbReference>
<organism evidence="3">
    <name type="scientific">Capitella teleta</name>
    <name type="common">Polychaete worm</name>
    <dbReference type="NCBI Taxonomy" id="283909"/>
    <lineage>
        <taxon>Eukaryota</taxon>
        <taxon>Metazoa</taxon>
        <taxon>Spiralia</taxon>
        <taxon>Lophotrochozoa</taxon>
        <taxon>Annelida</taxon>
        <taxon>Polychaeta</taxon>
        <taxon>Sedentaria</taxon>
        <taxon>Scolecida</taxon>
        <taxon>Capitellidae</taxon>
        <taxon>Capitella</taxon>
    </lineage>
</organism>
<dbReference type="Proteomes" id="UP000014760">
    <property type="component" value="Unassembled WGS sequence"/>
</dbReference>
<evidence type="ECO:0000313" key="3">
    <source>
        <dbReference type="EMBL" id="ELT94065.1"/>
    </source>
</evidence>